<dbReference type="GO" id="GO:0006811">
    <property type="term" value="P:monoatomic ion transport"/>
    <property type="evidence" value="ECO:0007669"/>
    <property type="project" value="UniProtKB-KW"/>
</dbReference>
<evidence type="ECO:0000256" key="9">
    <source>
        <dbReference type="ARBA" id="ARBA00023065"/>
    </source>
</evidence>
<dbReference type="PANTHER" id="PTHR33619">
    <property type="entry name" value="POLYSACCHARIDE EXPORT PROTEIN GFCE-RELATED"/>
    <property type="match status" value="1"/>
</dbReference>
<dbReference type="GO" id="GO:0015288">
    <property type="term" value="F:porin activity"/>
    <property type="evidence" value="ECO:0007669"/>
    <property type="project" value="UniProtKB-KW"/>
</dbReference>
<evidence type="ECO:0000256" key="2">
    <source>
        <dbReference type="ARBA" id="ARBA00009450"/>
    </source>
</evidence>
<sequence>MRMSQTETLLVTSASEQSEAAYLTIPITDINVSLIEKMRVAAAQREADDLHVLYGEASPYYVGVGDVLQITVWDHPELAAAGGLQQQTNTRPADPIPGFVVDNNGNLQFPYAGTLHVAGLEVAEIQKRITEALSRTFVSPQVTVRINSFRSKQIYVDGQVHTPGIVAINDVPLTLYEAINRAGGLGPDADQSRIELVRGGTSYKLNMSKMLSSGMDPSKISLLSGDLLRIPPRTDSSVSVMGEVNRPITAVPLQSGELTLSDAIAQAGSINSSTANAAQIYVIRGSLKKTPNIYRIDAHSPVAMLLANQFELQPKDIVYVDGSGLVRFNRVLTLLLPAINAGLTAAVLTK</sequence>
<keyword evidence="7" id="KW-0732">Signal</keyword>
<dbReference type="InterPro" id="IPR049712">
    <property type="entry name" value="Poly_export"/>
</dbReference>
<dbReference type="InterPro" id="IPR054765">
    <property type="entry name" value="SLBB_dom"/>
</dbReference>
<accession>A0A4P8J3C8</accession>
<name>A0A4P8J3C8_9BURK</name>
<keyword evidence="9" id="KW-0406">Ion transport</keyword>
<dbReference type="Pfam" id="PF22461">
    <property type="entry name" value="SLBB_2"/>
    <property type="match status" value="2"/>
</dbReference>
<dbReference type="EMBL" id="CP040078">
    <property type="protein sequence ID" value="QCP54985.1"/>
    <property type="molecule type" value="Genomic_DNA"/>
</dbReference>
<evidence type="ECO:0000256" key="10">
    <source>
        <dbReference type="ARBA" id="ARBA00023114"/>
    </source>
</evidence>
<comment type="subcellular location">
    <subcellularLocation>
        <location evidence="1">Cell outer membrane</location>
        <topology evidence="1">Multi-pass membrane protein</topology>
    </subcellularLocation>
</comment>
<evidence type="ECO:0000256" key="13">
    <source>
        <dbReference type="ARBA" id="ARBA00023237"/>
    </source>
</evidence>
<evidence type="ECO:0000259" key="15">
    <source>
        <dbReference type="Pfam" id="PF02563"/>
    </source>
</evidence>
<dbReference type="Gene3D" id="3.10.560.10">
    <property type="entry name" value="Outer membrane lipoprotein wza domain like"/>
    <property type="match status" value="2"/>
</dbReference>
<evidence type="ECO:0000259" key="16">
    <source>
        <dbReference type="Pfam" id="PF22461"/>
    </source>
</evidence>
<keyword evidence="18" id="KW-1185">Reference proteome</keyword>
<evidence type="ECO:0000256" key="1">
    <source>
        <dbReference type="ARBA" id="ARBA00004571"/>
    </source>
</evidence>
<keyword evidence="4" id="KW-1134">Transmembrane beta strand</keyword>
<keyword evidence="5" id="KW-0762">Sugar transport</keyword>
<keyword evidence="12" id="KW-0564">Palmitate</keyword>
<organism evidence="17 18">
    <name type="scientific">Trinickia violacea</name>
    <dbReference type="NCBI Taxonomy" id="2571746"/>
    <lineage>
        <taxon>Bacteria</taxon>
        <taxon>Pseudomonadati</taxon>
        <taxon>Pseudomonadota</taxon>
        <taxon>Betaproteobacteria</taxon>
        <taxon>Burkholderiales</taxon>
        <taxon>Burkholderiaceae</taxon>
        <taxon>Trinickia</taxon>
    </lineage>
</organism>
<evidence type="ECO:0000256" key="8">
    <source>
        <dbReference type="ARBA" id="ARBA00023047"/>
    </source>
</evidence>
<evidence type="ECO:0000256" key="5">
    <source>
        <dbReference type="ARBA" id="ARBA00022597"/>
    </source>
</evidence>
<dbReference type="KEGG" id="tvl:FAZ95_34635"/>
<comment type="similarity">
    <text evidence="2">Belongs to the BexD/CtrA/VexA family.</text>
</comment>
<keyword evidence="14" id="KW-0449">Lipoprotein</keyword>
<keyword evidence="10" id="KW-0626">Porin</keyword>
<dbReference type="InterPro" id="IPR003715">
    <property type="entry name" value="Poly_export_N"/>
</dbReference>
<evidence type="ECO:0000256" key="11">
    <source>
        <dbReference type="ARBA" id="ARBA00023136"/>
    </source>
</evidence>
<evidence type="ECO:0000256" key="6">
    <source>
        <dbReference type="ARBA" id="ARBA00022692"/>
    </source>
</evidence>
<reference evidence="17 18" key="1">
    <citation type="submission" date="2019-05" db="EMBL/GenBank/DDBJ databases">
        <title>Burkholderia sp. DHOD12, isolated from subtropical forest soil.</title>
        <authorList>
            <person name="Gao Z.-H."/>
            <person name="Qiu L.-H."/>
        </authorList>
    </citation>
    <scope>NUCLEOTIDE SEQUENCE [LARGE SCALE GENOMIC DNA]</scope>
    <source>
        <strain evidence="17 18">DHOD12</strain>
    </source>
</reference>
<dbReference type="PANTHER" id="PTHR33619:SF3">
    <property type="entry name" value="POLYSACCHARIDE EXPORT PROTEIN GFCE-RELATED"/>
    <property type="match status" value="1"/>
</dbReference>
<keyword evidence="11" id="KW-0472">Membrane</keyword>
<dbReference type="OrthoDB" id="9815244at2"/>
<keyword evidence="8" id="KW-0625">Polysaccharide transport</keyword>
<gene>
    <name evidence="17" type="ORF">FAZ95_34635</name>
</gene>
<dbReference type="GO" id="GO:0046930">
    <property type="term" value="C:pore complex"/>
    <property type="evidence" value="ECO:0007669"/>
    <property type="project" value="UniProtKB-KW"/>
</dbReference>
<dbReference type="GO" id="GO:0009279">
    <property type="term" value="C:cell outer membrane"/>
    <property type="evidence" value="ECO:0007669"/>
    <property type="project" value="UniProtKB-SubCell"/>
</dbReference>
<evidence type="ECO:0000256" key="12">
    <source>
        <dbReference type="ARBA" id="ARBA00023139"/>
    </source>
</evidence>
<feature type="domain" description="SLBB" evidence="16">
    <location>
        <begin position="152"/>
        <end position="229"/>
    </location>
</feature>
<dbReference type="GO" id="GO:0015159">
    <property type="term" value="F:polysaccharide transmembrane transporter activity"/>
    <property type="evidence" value="ECO:0007669"/>
    <property type="project" value="InterPro"/>
</dbReference>
<keyword evidence="3" id="KW-0813">Transport</keyword>
<evidence type="ECO:0000313" key="17">
    <source>
        <dbReference type="EMBL" id="QCP54985.1"/>
    </source>
</evidence>
<evidence type="ECO:0000256" key="14">
    <source>
        <dbReference type="ARBA" id="ARBA00023288"/>
    </source>
</evidence>
<evidence type="ECO:0000256" key="7">
    <source>
        <dbReference type="ARBA" id="ARBA00022729"/>
    </source>
</evidence>
<feature type="domain" description="SLBB" evidence="16">
    <location>
        <begin position="237"/>
        <end position="320"/>
    </location>
</feature>
<evidence type="ECO:0000256" key="3">
    <source>
        <dbReference type="ARBA" id="ARBA00022448"/>
    </source>
</evidence>
<evidence type="ECO:0000256" key="4">
    <source>
        <dbReference type="ARBA" id="ARBA00022452"/>
    </source>
</evidence>
<evidence type="ECO:0000313" key="18">
    <source>
        <dbReference type="Proteomes" id="UP000298656"/>
    </source>
</evidence>
<keyword evidence="6" id="KW-0812">Transmembrane</keyword>
<keyword evidence="13" id="KW-0998">Cell outer membrane</keyword>
<feature type="domain" description="Polysaccharide export protein N-terminal" evidence="15">
    <location>
        <begin position="57"/>
        <end position="146"/>
    </location>
</feature>
<proteinExistence type="inferred from homology"/>
<dbReference type="AlphaFoldDB" id="A0A4P8J3C8"/>
<dbReference type="Proteomes" id="UP000298656">
    <property type="component" value="Chromosome 2"/>
</dbReference>
<protein>
    <submittedName>
        <fullName evidence="17">Sugar ABC transporter substrate-binding protein</fullName>
    </submittedName>
</protein>
<dbReference type="Gene3D" id="3.30.1950.10">
    <property type="entry name" value="wza like domain"/>
    <property type="match status" value="1"/>
</dbReference>
<dbReference type="Pfam" id="PF02563">
    <property type="entry name" value="Poly_export"/>
    <property type="match status" value="1"/>
</dbReference>